<comment type="subcellular location">
    <subcellularLocation>
        <location evidence="1">Cell envelope</location>
    </subcellularLocation>
</comment>
<dbReference type="PROSITE" id="PS01039">
    <property type="entry name" value="SBP_BACTERIAL_3"/>
    <property type="match status" value="1"/>
</dbReference>
<dbReference type="RefSeq" id="WP_133593272.1">
    <property type="nucleotide sequence ID" value="NZ_CP037953.1"/>
</dbReference>
<gene>
    <name evidence="7" type="ORF">EV696_12514</name>
</gene>
<dbReference type="InterPro" id="IPR018313">
    <property type="entry name" value="SBP_3_CS"/>
</dbReference>
<feature type="chain" id="PRO_5020473118" evidence="5">
    <location>
        <begin position="19"/>
        <end position="290"/>
    </location>
</feature>
<proteinExistence type="inferred from homology"/>
<keyword evidence="8" id="KW-1185">Reference proteome</keyword>
<dbReference type="PANTHER" id="PTHR35936">
    <property type="entry name" value="MEMBRANE-BOUND LYTIC MUREIN TRANSGLYCOSYLASE F"/>
    <property type="match status" value="1"/>
</dbReference>
<dbReference type="InterPro" id="IPR001638">
    <property type="entry name" value="Solute-binding_3/MltF_N"/>
</dbReference>
<dbReference type="CDD" id="cd13530">
    <property type="entry name" value="PBP2_peptides_like"/>
    <property type="match status" value="1"/>
</dbReference>
<evidence type="ECO:0000259" key="6">
    <source>
        <dbReference type="SMART" id="SM00062"/>
    </source>
</evidence>
<evidence type="ECO:0000256" key="1">
    <source>
        <dbReference type="ARBA" id="ARBA00004196"/>
    </source>
</evidence>
<dbReference type="SUPFAM" id="SSF53850">
    <property type="entry name" value="Periplasmic binding protein-like II"/>
    <property type="match status" value="1"/>
</dbReference>
<reference evidence="7 8" key="1">
    <citation type="submission" date="2019-03" db="EMBL/GenBank/DDBJ databases">
        <title>Genomic Encyclopedia of Type Strains, Phase IV (KMG-IV): sequencing the most valuable type-strain genomes for metagenomic binning, comparative biology and taxonomic classification.</title>
        <authorList>
            <person name="Goeker M."/>
        </authorList>
    </citation>
    <scope>NUCLEOTIDE SEQUENCE [LARGE SCALE GENOMIC DNA]</scope>
    <source>
        <strain evidence="7 8">DSM 103792</strain>
    </source>
</reference>
<dbReference type="SMART" id="SM00062">
    <property type="entry name" value="PBPb"/>
    <property type="match status" value="1"/>
</dbReference>
<evidence type="ECO:0000256" key="5">
    <source>
        <dbReference type="SAM" id="SignalP"/>
    </source>
</evidence>
<organism evidence="7 8">
    <name type="scientific">Permianibacter aggregans</name>
    <dbReference type="NCBI Taxonomy" id="1510150"/>
    <lineage>
        <taxon>Bacteria</taxon>
        <taxon>Pseudomonadati</taxon>
        <taxon>Pseudomonadota</taxon>
        <taxon>Gammaproteobacteria</taxon>
        <taxon>Pseudomonadales</taxon>
        <taxon>Pseudomonadaceae</taxon>
        <taxon>Permianibacter</taxon>
    </lineage>
</organism>
<evidence type="ECO:0000256" key="2">
    <source>
        <dbReference type="ARBA" id="ARBA00010333"/>
    </source>
</evidence>
<name>A0A4R6UG72_9GAMM</name>
<dbReference type="AlphaFoldDB" id="A0A4R6UG72"/>
<dbReference type="PANTHER" id="PTHR35936:SF19">
    <property type="entry name" value="AMINO-ACID-BINDING PROTEIN YXEM-RELATED"/>
    <property type="match status" value="1"/>
</dbReference>
<sequence length="290" mass="32000">MRHSIGLTLILLFLSACGGGEPAKTESAETAEQAAATAAETASAETAKSEAQAATGDCQLTLGWESYEPYQFRDLNGDVRGLDVDVVTAIAERVGCKITYQQGEWRELLDGIKSGKLDLIASATRTEDREEYAYFSDPYREEAFSLYVRAGEANKWAAKSIREMVRDKNMRIGLIDGYVYGGVIEDLLGEPELAPHFISASFSESHAANLLDGKIDGLMEDAYVAEAMIQRKNLGDRIERLPFNYHKGDVAIMFSKQSVQPDLVQRFNETIAAMKSDGKLEAISSRYKKK</sequence>
<evidence type="ECO:0000313" key="8">
    <source>
        <dbReference type="Proteomes" id="UP000295375"/>
    </source>
</evidence>
<evidence type="ECO:0000256" key="4">
    <source>
        <dbReference type="RuleBase" id="RU003744"/>
    </source>
</evidence>
<dbReference type="Proteomes" id="UP000295375">
    <property type="component" value="Unassembled WGS sequence"/>
</dbReference>
<dbReference type="Pfam" id="PF00497">
    <property type="entry name" value="SBP_bac_3"/>
    <property type="match status" value="1"/>
</dbReference>
<dbReference type="Gene3D" id="3.40.190.10">
    <property type="entry name" value="Periplasmic binding protein-like II"/>
    <property type="match status" value="2"/>
</dbReference>
<comment type="caution">
    <text evidence="7">The sequence shown here is derived from an EMBL/GenBank/DDBJ whole genome shotgun (WGS) entry which is preliminary data.</text>
</comment>
<evidence type="ECO:0000256" key="3">
    <source>
        <dbReference type="ARBA" id="ARBA00022729"/>
    </source>
</evidence>
<dbReference type="PROSITE" id="PS51257">
    <property type="entry name" value="PROKAR_LIPOPROTEIN"/>
    <property type="match status" value="1"/>
</dbReference>
<comment type="similarity">
    <text evidence="2 4">Belongs to the bacterial solute-binding protein 3 family.</text>
</comment>
<keyword evidence="3 5" id="KW-0732">Signal</keyword>
<protein>
    <submittedName>
        <fullName evidence="7">Amino acid ABC transporter substrate-binding protein (PAAT family)</fullName>
    </submittedName>
</protein>
<evidence type="ECO:0000313" key="7">
    <source>
        <dbReference type="EMBL" id="TDQ44203.1"/>
    </source>
</evidence>
<dbReference type="OrthoDB" id="7708309at2"/>
<feature type="domain" description="Solute-binding protein family 3/N-terminal" evidence="6">
    <location>
        <begin position="59"/>
        <end position="290"/>
    </location>
</feature>
<feature type="signal peptide" evidence="5">
    <location>
        <begin position="1"/>
        <end position="18"/>
    </location>
</feature>
<dbReference type="GO" id="GO:0030313">
    <property type="term" value="C:cell envelope"/>
    <property type="evidence" value="ECO:0007669"/>
    <property type="project" value="UniProtKB-SubCell"/>
</dbReference>
<dbReference type="EMBL" id="SNYM01000025">
    <property type="protein sequence ID" value="TDQ44203.1"/>
    <property type="molecule type" value="Genomic_DNA"/>
</dbReference>
<accession>A0A4R6UG72</accession>